<proteinExistence type="inferred from homology"/>
<dbReference type="EMBL" id="SACS01000001">
    <property type="protein sequence ID" value="RVU41846.1"/>
    <property type="molecule type" value="Genomic_DNA"/>
</dbReference>
<keyword evidence="14" id="KW-1185">Reference proteome</keyword>
<dbReference type="Pfam" id="PF00593">
    <property type="entry name" value="TonB_dep_Rec_b-barrel"/>
    <property type="match status" value="1"/>
</dbReference>
<evidence type="ECO:0000256" key="3">
    <source>
        <dbReference type="ARBA" id="ARBA00022452"/>
    </source>
</evidence>
<feature type="signal peptide" evidence="10">
    <location>
        <begin position="1"/>
        <end position="30"/>
    </location>
</feature>
<evidence type="ECO:0000259" key="11">
    <source>
        <dbReference type="Pfam" id="PF00593"/>
    </source>
</evidence>
<evidence type="ECO:0000313" key="14">
    <source>
        <dbReference type="Proteomes" id="UP000283077"/>
    </source>
</evidence>
<feature type="chain" id="PRO_5019377350" evidence="10">
    <location>
        <begin position="31"/>
        <end position="888"/>
    </location>
</feature>
<keyword evidence="7 8" id="KW-0998">Cell outer membrane</keyword>
<dbReference type="RefSeq" id="WP_127697231.1">
    <property type="nucleotide sequence ID" value="NZ_SACS01000001.1"/>
</dbReference>
<evidence type="ECO:0000313" key="13">
    <source>
        <dbReference type="EMBL" id="RVU41846.1"/>
    </source>
</evidence>
<name>A0A437R4Z8_9GAMM</name>
<keyword evidence="10" id="KW-0732">Signal</keyword>
<reference evidence="13 14" key="1">
    <citation type="submission" date="2019-01" db="EMBL/GenBank/DDBJ databases">
        <authorList>
            <person name="Chen W.-M."/>
        </authorList>
    </citation>
    <scope>NUCLEOTIDE SEQUENCE [LARGE SCALE GENOMIC DNA]</scope>
    <source>
        <strain evidence="13 14">KYPC3</strain>
    </source>
</reference>
<dbReference type="OrthoDB" id="99276at2"/>
<keyword evidence="3 8" id="KW-1134">Transmembrane beta strand</keyword>
<comment type="similarity">
    <text evidence="8 9">Belongs to the TonB-dependent receptor family.</text>
</comment>
<evidence type="ECO:0000256" key="4">
    <source>
        <dbReference type="ARBA" id="ARBA00022692"/>
    </source>
</evidence>
<dbReference type="InterPro" id="IPR012910">
    <property type="entry name" value="Plug_dom"/>
</dbReference>
<keyword evidence="4 8" id="KW-0812">Transmembrane</keyword>
<comment type="subcellular location">
    <subcellularLocation>
        <location evidence="1 8">Cell outer membrane</location>
        <topology evidence="1 8">Multi-pass membrane protein</topology>
    </subcellularLocation>
</comment>
<feature type="domain" description="TonB-dependent receptor-like beta-barrel" evidence="11">
    <location>
        <begin position="411"/>
        <end position="843"/>
    </location>
</feature>
<dbReference type="InterPro" id="IPR010104">
    <property type="entry name" value="TonB_rcpt_bac"/>
</dbReference>
<keyword evidence="13" id="KW-0675">Receptor</keyword>
<dbReference type="Gene3D" id="2.40.170.20">
    <property type="entry name" value="TonB-dependent receptor, beta-barrel domain"/>
    <property type="match status" value="1"/>
</dbReference>
<feature type="domain" description="TonB-dependent receptor plug" evidence="12">
    <location>
        <begin position="66"/>
        <end position="174"/>
    </location>
</feature>
<evidence type="ECO:0000256" key="5">
    <source>
        <dbReference type="ARBA" id="ARBA00023077"/>
    </source>
</evidence>
<dbReference type="CDD" id="cd01347">
    <property type="entry name" value="ligand_gated_channel"/>
    <property type="match status" value="1"/>
</dbReference>
<evidence type="ECO:0000259" key="12">
    <source>
        <dbReference type="Pfam" id="PF07715"/>
    </source>
</evidence>
<dbReference type="Pfam" id="PF07715">
    <property type="entry name" value="Plug"/>
    <property type="match status" value="1"/>
</dbReference>
<gene>
    <name evidence="13" type="ORF">EOE67_01205</name>
</gene>
<dbReference type="PANTHER" id="PTHR40980">
    <property type="entry name" value="PLUG DOMAIN-CONTAINING PROTEIN"/>
    <property type="match status" value="1"/>
</dbReference>
<dbReference type="Gene3D" id="2.170.130.10">
    <property type="entry name" value="TonB-dependent receptor, plug domain"/>
    <property type="match status" value="1"/>
</dbReference>
<evidence type="ECO:0000256" key="1">
    <source>
        <dbReference type="ARBA" id="ARBA00004571"/>
    </source>
</evidence>
<dbReference type="PANTHER" id="PTHR40980:SF3">
    <property type="entry name" value="TONB-DEPENDENT RECEPTOR-LIKE BETA-BARREL DOMAIN-CONTAINING PROTEIN"/>
    <property type="match status" value="1"/>
</dbReference>
<evidence type="ECO:0000256" key="6">
    <source>
        <dbReference type="ARBA" id="ARBA00023136"/>
    </source>
</evidence>
<keyword evidence="5 9" id="KW-0798">TonB box</keyword>
<protein>
    <submittedName>
        <fullName evidence="13">TonB-dependent receptor</fullName>
    </submittedName>
</protein>
<dbReference type="InterPro" id="IPR036942">
    <property type="entry name" value="Beta-barrel_TonB_sf"/>
</dbReference>
<dbReference type="AlphaFoldDB" id="A0A437R4Z8"/>
<comment type="caution">
    <text evidence="13">The sequence shown here is derived from an EMBL/GenBank/DDBJ whole genome shotgun (WGS) entry which is preliminary data.</text>
</comment>
<evidence type="ECO:0000256" key="7">
    <source>
        <dbReference type="ARBA" id="ARBA00023237"/>
    </source>
</evidence>
<evidence type="ECO:0000256" key="10">
    <source>
        <dbReference type="SAM" id="SignalP"/>
    </source>
</evidence>
<dbReference type="SUPFAM" id="SSF56935">
    <property type="entry name" value="Porins"/>
    <property type="match status" value="1"/>
</dbReference>
<dbReference type="PROSITE" id="PS52016">
    <property type="entry name" value="TONB_DEPENDENT_REC_3"/>
    <property type="match status" value="1"/>
</dbReference>
<dbReference type="NCBIfam" id="TIGR01782">
    <property type="entry name" value="TonB-Xanth-Caul"/>
    <property type="match status" value="1"/>
</dbReference>
<dbReference type="InterPro" id="IPR000531">
    <property type="entry name" value="Beta-barrel_TonB"/>
</dbReference>
<evidence type="ECO:0000256" key="9">
    <source>
        <dbReference type="RuleBase" id="RU003357"/>
    </source>
</evidence>
<accession>A0A437R4Z8</accession>
<dbReference type="InterPro" id="IPR039426">
    <property type="entry name" value="TonB-dep_rcpt-like"/>
</dbReference>
<dbReference type="GO" id="GO:0009279">
    <property type="term" value="C:cell outer membrane"/>
    <property type="evidence" value="ECO:0007669"/>
    <property type="project" value="UniProtKB-SubCell"/>
</dbReference>
<organism evidence="13 14">
    <name type="scientific">Rheinheimera riviphila</name>
    <dbReference type="NCBI Taxonomy" id="1834037"/>
    <lineage>
        <taxon>Bacteria</taxon>
        <taxon>Pseudomonadati</taxon>
        <taxon>Pseudomonadota</taxon>
        <taxon>Gammaproteobacteria</taxon>
        <taxon>Chromatiales</taxon>
        <taxon>Chromatiaceae</taxon>
        <taxon>Rheinheimera</taxon>
    </lineage>
</organism>
<evidence type="ECO:0000256" key="8">
    <source>
        <dbReference type="PROSITE-ProRule" id="PRU01360"/>
    </source>
</evidence>
<dbReference type="Proteomes" id="UP000283077">
    <property type="component" value="Unassembled WGS sequence"/>
</dbReference>
<keyword evidence="2 8" id="KW-0813">Transport</keyword>
<keyword evidence="6 8" id="KW-0472">Membrane</keyword>
<dbReference type="InterPro" id="IPR037066">
    <property type="entry name" value="Plug_dom_sf"/>
</dbReference>
<sequence>MSHTKMNKCALAVKLGLVAGVAALTMPAFAQQAAAANDGAKEQNVEVIEVRGIRRSLSDSLNTKRFADAVVDAVSAEDIGQLPDSDVGQALGRIAGVTVGRTFGQGSSVTIRGTDPLMTLTTLNGQNVASTGWYDQMNIDRSFNYSLLPPELIGGMEVYKSTQANLVEGGIGGTVIVKTRKPLDMFANTAFVSVKGEYGSVNENVAPELSGLYSWKNADETFGVLVSAAYVDREYLRRGTEADLDWGNRSSIQPSSFLQEQTREALDATFQFRPNDKIELGAHLMTMTLGADSLGANMYINTDTDWGDGPSNCTKFNAAGVCVVSNTPDSRASKVFFQNWARLGEMTSDSFEFNAKYSGDGFTLTGLAGSTKAEGGTEMTANFGYGWWGDKFGQVKWAGQVDATGNQIAINGRDMSFSQAQLDTTVGTSTWTGTRGPNSDEEQYLQLDADYDLDLGVLNKFETGVRFTSHEFERSEYRAIYDPSKKNEFKTSDLYNGTMDLGYAGYTIPKGDVNAMINATNSLVSKFGYSRPGYGKIAEDNTSLYGMFSFAGEGFRGNFGLRYISTEVKSSGHVIDGVSSDGLGVNTGWSANIEQVNGDYSDVLPSFNVTFDLAADVMLRLSAGQAITRPTYDTLFTASISGYPDDRRGNEQITFGNPGLDPMKSSQADLSLEYYYGPSNMVSATYFVKDISNFIVANTKFNQKIGAVNNDLLVPADNWTVNTYVNAGGGTIDGIELQLNHAFGNGFGIASNYTFAEADAPAEVYTDRLSVFTESSKHSANLVGFWEDHEYSARLAYNWRSEYMVREYGKYYGNRMHDDFGTLDLTLGWNVTDYAKVRLEIVNMTAEDDVQYGAAAVGTEVKPALQDGFPTWSFKGETTYKLGVNYSF</sequence>
<evidence type="ECO:0000256" key="2">
    <source>
        <dbReference type="ARBA" id="ARBA00022448"/>
    </source>
</evidence>